<evidence type="ECO:0000256" key="5">
    <source>
        <dbReference type="ARBA" id="ARBA00022989"/>
    </source>
</evidence>
<keyword evidence="5 8" id="KW-1133">Transmembrane helix</keyword>
<feature type="domain" description="Cation efflux protein cytoplasmic" evidence="10">
    <location>
        <begin position="210"/>
        <end position="286"/>
    </location>
</feature>
<feature type="transmembrane region" description="Helical" evidence="8">
    <location>
        <begin position="83"/>
        <end position="105"/>
    </location>
</feature>
<dbReference type="NCBIfam" id="TIGR01297">
    <property type="entry name" value="CDF"/>
    <property type="match status" value="1"/>
</dbReference>
<feature type="domain" description="Cation efflux protein transmembrane" evidence="9">
    <location>
        <begin position="20"/>
        <end position="205"/>
    </location>
</feature>
<evidence type="ECO:0000256" key="4">
    <source>
        <dbReference type="ARBA" id="ARBA00022692"/>
    </source>
</evidence>
<dbReference type="InterPro" id="IPR036837">
    <property type="entry name" value="Cation_efflux_CTD_sf"/>
</dbReference>
<comment type="subcellular location">
    <subcellularLocation>
        <location evidence="1">Membrane</location>
        <topology evidence="1">Multi-pass membrane protein</topology>
    </subcellularLocation>
</comment>
<dbReference type="PANTHER" id="PTHR11562:SF17">
    <property type="entry name" value="RE54080P-RELATED"/>
    <property type="match status" value="1"/>
</dbReference>
<dbReference type="PANTHER" id="PTHR11562">
    <property type="entry name" value="CATION EFFLUX PROTEIN/ ZINC TRANSPORTER"/>
    <property type="match status" value="1"/>
</dbReference>
<sequence length="323" mass="36348">MKKNSSVDLKNSEKKILQSMMFVLIVFMFKLVGGIFANSLALLSDSLHLITDFIALIISWIGLKMTSRAASHKYTFGYYRHSILTALINNILLIAISVFILYKAVVRYLNPVPVESTLMIFFSVLGVIVNTLILLILKENNDNINVQSAFLHFVGDIIGDISVLIGATVIYFTGFNMIDTFLSAILSILILRSAIKMSYECIKIFLESAPSDISINEVCREIKSVSKVICVRDIHLWSLSKEVKAMTALVSIDEKDIKASEEIIHEIQHLLKEKFNIVHSTIQIESSPCSSCFHSKPDHRGKCNLCIDSLMKEYDESEDKDNN</sequence>
<keyword evidence="12" id="KW-1185">Reference proteome</keyword>
<dbReference type="GO" id="GO:0005886">
    <property type="term" value="C:plasma membrane"/>
    <property type="evidence" value="ECO:0007669"/>
    <property type="project" value="TreeGrafter"/>
</dbReference>
<dbReference type="SUPFAM" id="SSF161111">
    <property type="entry name" value="Cation efflux protein transmembrane domain-like"/>
    <property type="match status" value="1"/>
</dbReference>
<evidence type="ECO:0000259" key="9">
    <source>
        <dbReference type="Pfam" id="PF01545"/>
    </source>
</evidence>
<dbReference type="InterPro" id="IPR058533">
    <property type="entry name" value="Cation_efflux_TM"/>
</dbReference>
<dbReference type="InterPro" id="IPR027470">
    <property type="entry name" value="Cation_efflux_CTD"/>
</dbReference>
<protein>
    <submittedName>
        <fullName evidence="11">Cadmium, cobalt and zinc/H(+)-K(+) antiporter CzcD</fullName>
    </submittedName>
</protein>
<dbReference type="KEGG" id="cad:Curi_c26810"/>
<evidence type="ECO:0000256" key="3">
    <source>
        <dbReference type="ARBA" id="ARBA00022448"/>
    </source>
</evidence>
<keyword evidence="3" id="KW-0813">Transport</keyword>
<evidence type="ECO:0000313" key="12">
    <source>
        <dbReference type="Proteomes" id="UP000006094"/>
    </source>
</evidence>
<feature type="transmembrane region" description="Helical" evidence="8">
    <location>
        <begin position="21"/>
        <end position="40"/>
    </location>
</feature>
<reference evidence="11 12" key="1">
    <citation type="journal article" date="2012" name="PLoS ONE">
        <title>The purine-utilizing bacterium Clostridium acidurici 9a: a genome-guided metabolic reconsideration.</title>
        <authorList>
            <person name="Hartwich K."/>
            <person name="Poehlein A."/>
            <person name="Daniel R."/>
        </authorList>
    </citation>
    <scope>NUCLEOTIDE SEQUENCE [LARGE SCALE GENOMIC DNA]</scope>
    <source>
        <strain evidence="12">ATCC 7906 / DSM 604 / BCRC 14475 / CIP 104303 / KCTC 5404 / NCIMB 10678 / 9a</strain>
    </source>
</reference>
<dbReference type="Pfam" id="PF01545">
    <property type="entry name" value="Cation_efflux"/>
    <property type="match status" value="1"/>
</dbReference>
<evidence type="ECO:0000259" key="10">
    <source>
        <dbReference type="Pfam" id="PF16916"/>
    </source>
</evidence>
<proteinExistence type="inferred from homology"/>
<dbReference type="Proteomes" id="UP000006094">
    <property type="component" value="Chromosome"/>
</dbReference>
<dbReference type="Gene3D" id="1.20.1510.10">
    <property type="entry name" value="Cation efflux protein transmembrane domain"/>
    <property type="match status" value="1"/>
</dbReference>
<dbReference type="SUPFAM" id="SSF160240">
    <property type="entry name" value="Cation efflux protein cytoplasmic domain-like"/>
    <property type="match status" value="1"/>
</dbReference>
<gene>
    <name evidence="11" type="primary">czcD</name>
    <name evidence="11" type="ordered locus">Curi_c26810</name>
</gene>
<dbReference type="EMBL" id="CP003326">
    <property type="protein sequence ID" value="AFS79674.1"/>
    <property type="molecule type" value="Genomic_DNA"/>
</dbReference>
<dbReference type="InterPro" id="IPR050681">
    <property type="entry name" value="CDF/SLC30A"/>
</dbReference>
<feature type="transmembrane region" description="Helical" evidence="8">
    <location>
        <begin position="46"/>
        <end position="63"/>
    </location>
</feature>
<keyword evidence="7 8" id="KW-0472">Membrane</keyword>
<evidence type="ECO:0000313" key="11">
    <source>
        <dbReference type="EMBL" id="AFS79674.1"/>
    </source>
</evidence>
<evidence type="ECO:0000256" key="1">
    <source>
        <dbReference type="ARBA" id="ARBA00004141"/>
    </source>
</evidence>
<dbReference type="HOGENOM" id="CLU_013430_0_0_9"/>
<dbReference type="InterPro" id="IPR027469">
    <property type="entry name" value="Cation_efflux_TMD_sf"/>
</dbReference>
<dbReference type="InterPro" id="IPR002524">
    <property type="entry name" value="Cation_efflux"/>
</dbReference>
<keyword evidence="6" id="KW-0406">Ion transport</keyword>
<keyword evidence="4 8" id="KW-0812">Transmembrane</keyword>
<dbReference type="RefSeq" id="WP_014968808.1">
    <property type="nucleotide sequence ID" value="NC_018664.1"/>
</dbReference>
<organism evidence="11 12">
    <name type="scientific">Gottschalkia acidurici (strain ATCC 7906 / DSM 604 / BCRC 14475 / CIP 104303 / KCTC 5404 / NCIMB 10678 / 9a)</name>
    <name type="common">Clostridium acidurici</name>
    <dbReference type="NCBI Taxonomy" id="1128398"/>
    <lineage>
        <taxon>Bacteria</taxon>
        <taxon>Bacillati</taxon>
        <taxon>Bacillota</taxon>
        <taxon>Tissierellia</taxon>
        <taxon>Tissierellales</taxon>
        <taxon>Gottschalkiaceae</taxon>
        <taxon>Gottschalkia</taxon>
    </lineage>
</organism>
<feature type="transmembrane region" description="Helical" evidence="8">
    <location>
        <begin position="117"/>
        <end position="137"/>
    </location>
</feature>
<evidence type="ECO:0000256" key="6">
    <source>
        <dbReference type="ARBA" id="ARBA00023065"/>
    </source>
</evidence>
<dbReference type="eggNOG" id="COG1230">
    <property type="taxonomic scope" value="Bacteria"/>
</dbReference>
<evidence type="ECO:0000256" key="8">
    <source>
        <dbReference type="SAM" id="Phobius"/>
    </source>
</evidence>
<name>K0B2E9_GOTA9</name>
<dbReference type="AlphaFoldDB" id="K0B2E9"/>
<feature type="transmembrane region" description="Helical" evidence="8">
    <location>
        <begin position="178"/>
        <end position="195"/>
    </location>
</feature>
<dbReference type="Pfam" id="PF16916">
    <property type="entry name" value="ZT_dimer"/>
    <property type="match status" value="1"/>
</dbReference>
<dbReference type="STRING" id="1128398.Curi_c26810"/>
<evidence type="ECO:0000256" key="2">
    <source>
        <dbReference type="ARBA" id="ARBA00008873"/>
    </source>
</evidence>
<accession>K0B2E9</accession>
<comment type="similarity">
    <text evidence="2">Belongs to the cation diffusion facilitator (CDF) transporter (TC 2.A.4) family. SLC30A subfamily.</text>
</comment>
<dbReference type="GO" id="GO:0005385">
    <property type="term" value="F:zinc ion transmembrane transporter activity"/>
    <property type="evidence" value="ECO:0007669"/>
    <property type="project" value="TreeGrafter"/>
</dbReference>
<feature type="transmembrane region" description="Helical" evidence="8">
    <location>
        <begin position="149"/>
        <end position="172"/>
    </location>
</feature>
<evidence type="ECO:0000256" key="7">
    <source>
        <dbReference type="ARBA" id="ARBA00023136"/>
    </source>
</evidence>